<gene>
    <name evidence="1" type="ORF">DVA86_15580</name>
</gene>
<organism evidence="1 2">
    <name type="scientific">Streptomyces armeniacus</name>
    <dbReference type="NCBI Taxonomy" id="83291"/>
    <lineage>
        <taxon>Bacteria</taxon>
        <taxon>Bacillati</taxon>
        <taxon>Actinomycetota</taxon>
        <taxon>Actinomycetes</taxon>
        <taxon>Kitasatosporales</taxon>
        <taxon>Streptomycetaceae</taxon>
        <taxon>Streptomyces</taxon>
    </lineage>
</organism>
<dbReference type="EMBL" id="CP031320">
    <property type="protein sequence ID" value="AXK33871.1"/>
    <property type="molecule type" value="Genomic_DNA"/>
</dbReference>
<name>A0A345XQF5_9ACTN</name>
<dbReference type="KEGG" id="sarm:DVA86_15580"/>
<accession>A0A345XQF5</accession>
<proteinExistence type="predicted"/>
<dbReference type="RefSeq" id="WP_208878992.1">
    <property type="nucleotide sequence ID" value="NZ_CP031320.1"/>
</dbReference>
<dbReference type="Proteomes" id="UP000254425">
    <property type="component" value="Chromosome"/>
</dbReference>
<protein>
    <submittedName>
        <fullName evidence="1">Uncharacterized protein</fullName>
    </submittedName>
</protein>
<evidence type="ECO:0000313" key="2">
    <source>
        <dbReference type="Proteomes" id="UP000254425"/>
    </source>
</evidence>
<evidence type="ECO:0000313" key="1">
    <source>
        <dbReference type="EMBL" id="AXK33871.1"/>
    </source>
</evidence>
<reference evidence="1 2" key="1">
    <citation type="submission" date="2018-07" db="EMBL/GenBank/DDBJ databases">
        <title>Draft genome of the type strain Streptomyces armeniacus ATCC 15676.</title>
        <authorList>
            <person name="Labana P."/>
            <person name="Gosse J.T."/>
            <person name="Boddy C.N."/>
        </authorList>
    </citation>
    <scope>NUCLEOTIDE SEQUENCE [LARGE SCALE GENOMIC DNA]</scope>
    <source>
        <strain evidence="1 2">ATCC 15676</strain>
    </source>
</reference>
<keyword evidence="2" id="KW-1185">Reference proteome</keyword>
<sequence length="99" mass="10937">MEKDEPATAHGPGVRTCSECGERWRSYLGELTDSGELAALRTRGECRVYASWDRTLGLTCRGCRRSRCRAHWGEPRTAAAVPGADDYVCPHCGDRLDHG</sequence>
<dbReference type="AlphaFoldDB" id="A0A345XQF5"/>